<dbReference type="GO" id="GO:0071161">
    <property type="term" value="F:cyanophycin synthetase activity (L-arginine-adding)"/>
    <property type="evidence" value="ECO:0007669"/>
    <property type="project" value="UniProtKB-EC"/>
</dbReference>
<dbReference type="PANTHER" id="PTHR23135:SF18">
    <property type="entry name" value="CYANOPHYCIN SYNTHETASE"/>
    <property type="match status" value="1"/>
</dbReference>
<evidence type="ECO:0000313" key="17">
    <source>
        <dbReference type="Proteomes" id="UP000736583"/>
    </source>
</evidence>
<dbReference type="RefSeq" id="WP_216455518.1">
    <property type="nucleotide sequence ID" value="NZ_JAHLQL010000001.1"/>
</dbReference>
<evidence type="ECO:0000256" key="9">
    <source>
        <dbReference type="ARBA" id="ARBA00022741"/>
    </source>
</evidence>
<dbReference type="InterPro" id="IPR004101">
    <property type="entry name" value="Mur_ligase_C"/>
</dbReference>
<gene>
    <name evidence="16" type="primary">cphA</name>
    <name evidence="16" type="ORF">KQI89_00755</name>
</gene>
<comment type="caution">
    <text evidence="16">The sequence shown here is derived from an EMBL/GenBank/DDBJ whole genome shotgun (WGS) entry which is preliminary data.</text>
</comment>
<dbReference type="InterPro" id="IPR044019">
    <property type="entry name" value="Cyanophycin_syn_N"/>
</dbReference>
<evidence type="ECO:0000313" key="16">
    <source>
        <dbReference type="EMBL" id="MBU5590287.1"/>
    </source>
</evidence>
<evidence type="ECO:0000256" key="12">
    <source>
        <dbReference type="ARBA" id="ARBA00048094"/>
    </source>
</evidence>
<dbReference type="InterPro" id="IPR011810">
    <property type="entry name" value="Cya_phycin_syn"/>
</dbReference>
<evidence type="ECO:0000256" key="13">
    <source>
        <dbReference type="ARBA" id="ARBA00048425"/>
    </source>
</evidence>
<evidence type="ECO:0000256" key="7">
    <source>
        <dbReference type="ARBA" id="ARBA00022036"/>
    </source>
</evidence>
<dbReference type="Pfam" id="PF18921">
    <property type="entry name" value="Cyanophycin_syn"/>
    <property type="match status" value="1"/>
</dbReference>
<keyword evidence="9 14" id="KW-0547">Nucleotide-binding</keyword>
<evidence type="ECO:0000259" key="15">
    <source>
        <dbReference type="PROSITE" id="PS50975"/>
    </source>
</evidence>
<protein>
    <recommendedName>
        <fullName evidence="7">Cyanophycin synthetase</fullName>
        <ecNumber evidence="6">6.3.2.29</ecNumber>
        <ecNumber evidence="5">6.3.2.30</ecNumber>
    </recommendedName>
    <alternativeName>
        <fullName evidence="11">Cyanophycin synthase</fullName>
    </alternativeName>
</protein>
<sequence>MKITSYRVFEGRNIYSHKKCIKLEVDLEGYRDIPSKDIPGFNENLVELVPELKKHRCGIDEEGGFVKRLKEGTYLAHICEHIIIGIHNTLGMDISYGKAREINLDKYYIIFQYIYPRTALSIAKLSVDIVNALIKNKSVNMKYRLKDIKAILNTEIIGPSTEALCNAARNREIPVLDVNNSGIYQLGYGRYGKMIDATVVDSTRSIGVDIACDKWLTKKMLQNQYIPVAEGGIVKSSLELLIQGKAIGYPVVLKPRFGNQGKGVILDIKNEKELLQAYEDIKVQFNDIIIEKYIKGNDYRVCVIDDQVIAVSLRIPPYVIGDGKSTIKELIEGINKDDRRGEEHEKPLTKIKIDDSLIKTIGDKGYKLRSILKKDEKIYLRRNANLSTGGFSIDCTDLICEENIKLCKRIAKTIGLDVCGIDICCHDISIPLNLEGIVMEVNAAPGIRMHHYPNKGKERDVAGAIVDMLFKNSPSSVPIVSITGTNGKTTTTRLISHTLSLIGYKVGMTTTGGIYIDNECIEHGDTTGFTSARTVLSNKEIDMAVLETARGGIIRKGLAYDLADVGVITNIREDHLGIDGVNTIEDLAHVKSLIIESVKDEGYSILNADDEESLKIIKKARGKLILFSKYKDNKYIKENIKNGGYGVYIYDNSIYVEKEKKIFHIADVEDIPITFQGKLDYNIENALAAVSALVGLEIDYCMISKGITSFKSDEDNNPGRFNMYEINGVTVVLDYGHNLDGYKAVVSGLKKLEYNNLIAVIGVPGDRTDESVLELGKFSGENFNRVYIKEDKDKRGRRKGEIARLLYKGAVSSAKNPKYMEIILEEEEALQKAIDNAESGDIVMVFFENYTPLRDLIKKNQLEVQKKVGEKVI</sequence>
<organism evidence="16 17">
    <name type="scientific">Clostridium simiarum</name>
    <dbReference type="NCBI Taxonomy" id="2841506"/>
    <lineage>
        <taxon>Bacteria</taxon>
        <taxon>Bacillati</taxon>
        <taxon>Bacillota</taxon>
        <taxon>Clostridia</taxon>
        <taxon>Eubacteriales</taxon>
        <taxon>Clostridiaceae</taxon>
        <taxon>Clostridium</taxon>
    </lineage>
</organism>
<dbReference type="Pfam" id="PF08443">
    <property type="entry name" value="RimK"/>
    <property type="match status" value="2"/>
</dbReference>
<name>A0ABS6EY50_9CLOT</name>
<evidence type="ECO:0000256" key="10">
    <source>
        <dbReference type="ARBA" id="ARBA00022840"/>
    </source>
</evidence>
<evidence type="ECO:0000256" key="3">
    <source>
        <dbReference type="ARBA" id="ARBA00009060"/>
    </source>
</evidence>
<evidence type="ECO:0000256" key="6">
    <source>
        <dbReference type="ARBA" id="ARBA00013005"/>
    </source>
</evidence>
<comment type="function">
    <text evidence="1">Catalyzes the ATP-dependent polymerization of arginine and aspartate to multi-L-arginyl-poly-L-aspartic acid (cyanophycin; a water-insoluble reserve polymer).</text>
</comment>
<evidence type="ECO:0000256" key="14">
    <source>
        <dbReference type="PROSITE-ProRule" id="PRU00409"/>
    </source>
</evidence>
<comment type="subunit">
    <text evidence="4">Homodimer.</text>
</comment>
<dbReference type="GO" id="GO:0071160">
    <property type="term" value="F:cyanophycin synthetase activity (L-aspartate-adding)"/>
    <property type="evidence" value="ECO:0007669"/>
    <property type="project" value="UniProtKB-EC"/>
</dbReference>
<comment type="catalytic activity">
    <reaction evidence="12">
        <text>[L-4-(L-arginin-2-N-yl)aspartate](n)-L-aspartate + L-arginine + ATP = [L-4-(L-arginin-2-N-yl)aspartate](n+1) + ADP + phosphate + H(+)</text>
        <dbReference type="Rhea" id="RHEA:23888"/>
        <dbReference type="Rhea" id="RHEA-COMP:13732"/>
        <dbReference type="Rhea" id="RHEA-COMP:13733"/>
        <dbReference type="ChEBI" id="CHEBI:15378"/>
        <dbReference type="ChEBI" id="CHEBI:30616"/>
        <dbReference type="ChEBI" id="CHEBI:32682"/>
        <dbReference type="ChEBI" id="CHEBI:43474"/>
        <dbReference type="ChEBI" id="CHEBI:137986"/>
        <dbReference type="ChEBI" id="CHEBI:137990"/>
        <dbReference type="ChEBI" id="CHEBI:456216"/>
        <dbReference type="EC" id="6.3.2.30"/>
    </reaction>
</comment>
<dbReference type="Proteomes" id="UP000736583">
    <property type="component" value="Unassembled WGS sequence"/>
</dbReference>
<keyword evidence="10 14" id="KW-0067">ATP-binding</keyword>
<keyword evidence="8 16" id="KW-0436">Ligase</keyword>
<reference evidence="16 17" key="1">
    <citation type="submission" date="2021-06" db="EMBL/GenBank/DDBJ databases">
        <authorList>
            <person name="Sun Q."/>
            <person name="Li D."/>
        </authorList>
    </citation>
    <scope>NUCLEOTIDE SEQUENCE [LARGE SCALE GENOMIC DNA]</scope>
    <source>
        <strain evidence="16 17">MSJ-4</strain>
    </source>
</reference>
<dbReference type="NCBIfam" id="NF010623">
    <property type="entry name" value="PRK14016.1"/>
    <property type="match status" value="1"/>
</dbReference>
<keyword evidence="17" id="KW-1185">Reference proteome</keyword>
<comment type="similarity">
    <text evidence="3">In the C-terminal section; belongs to the MurCDEF family.</text>
</comment>
<dbReference type="InterPro" id="IPR013651">
    <property type="entry name" value="ATP-grasp_RimK-type"/>
</dbReference>
<evidence type="ECO:0000256" key="8">
    <source>
        <dbReference type="ARBA" id="ARBA00022598"/>
    </source>
</evidence>
<evidence type="ECO:0000256" key="2">
    <source>
        <dbReference type="ARBA" id="ARBA00004752"/>
    </source>
</evidence>
<evidence type="ECO:0000256" key="5">
    <source>
        <dbReference type="ARBA" id="ARBA00012968"/>
    </source>
</evidence>
<dbReference type="PROSITE" id="PS50975">
    <property type="entry name" value="ATP_GRASP"/>
    <property type="match status" value="1"/>
</dbReference>
<proteinExistence type="inferred from homology"/>
<dbReference type="Pfam" id="PF08245">
    <property type="entry name" value="Mur_ligase_M"/>
    <property type="match status" value="1"/>
</dbReference>
<evidence type="ECO:0000256" key="11">
    <source>
        <dbReference type="ARBA" id="ARBA00031353"/>
    </source>
</evidence>
<evidence type="ECO:0000256" key="1">
    <source>
        <dbReference type="ARBA" id="ARBA00003184"/>
    </source>
</evidence>
<dbReference type="InterPro" id="IPR011761">
    <property type="entry name" value="ATP-grasp"/>
</dbReference>
<evidence type="ECO:0000256" key="4">
    <source>
        <dbReference type="ARBA" id="ARBA00011738"/>
    </source>
</evidence>
<dbReference type="EC" id="6.3.2.29" evidence="6"/>
<dbReference type="NCBIfam" id="TIGR02068">
    <property type="entry name" value="cya_phycin_syn"/>
    <property type="match status" value="1"/>
</dbReference>
<dbReference type="Pfam" id="PF02875">
    <property type="entry name" value="Mur_ligase_C"/>
    <property type="match status" value="1"/>
</dbReference>
<dbReference type="InterPro" id="IPR013221">
    <property type="entry name" value="Mur_ligase_cen"/>
</dbReference>
<comment type="catalytic activity">
    <reaction evidence="13">
        <text>[L-4-(L-arginin-2-N-yl)aspartate](n) + L-aspartate + ATP = [L-4-(L-arginin-2-N-yl)aspartate](n)-L-aspartate + ADP + phosphate + H(+)</text>
        <dbReference type="Rhea" id="RHEA:13277"/>
        <dbReference type="Rhea" id="RHEA-COMP:13728"/>
        <dbReference type="Rhea" id="RHEA-COMP:13733"/>
        <dbReference type="ChEBI" id="CHEBI:15378"/>
        <dbReference type="ChEBI" id="CHEBI:29991"/>
        <dbReference type="ChEBI" id="CHEBI:30616"/>
        <dbReference type="ChEBI" id="CHEBI:43474"/>
        <dbReference type="ChEBI" id="CHEBI:137986"/>
        <dbReference type="ChEBI" id="CHEBI:137990"/>
        <dbReference type="ChEBI" id="CHEBI:456216"/>
        <dbReference type="EC" id="6.3.2.29"/>
    </reaction>
</comment>
<dbReference type="PANTHER" id="PTHR23135">
    <property type="entry name" value="MUR LIGASE FAMILY MEMBER"/>
    <property type="match status" value="1"/>
</dbReference>
<dbReference type="EMBL" id="JAHLQL010000001">
    <property type="protein sequence ID" value="MBU5590287.1"/>
    <property type="molecule type" value="Genomic_DNA"/>
</dbReference>
<comment type="pathway">
    <text evidence="2">Cell wall biogenesis; peptidoglycan biosynthesis.</text>
</comment>
<accession>A0ABS6EY50</accession>
<feature type="domain" description="ATP-grasp" evidence="15">
    <location>
        <begin position="218"/>
        <end position="470"/>
    </location>
</feature>
<dbReference type="EC" id="6.3.2.30" evidence="5"/>